<dbReference type="EMBL" id="BAAAZI010000006">
    <property type="protein sequence ID" value="GAA4137823.1"/>
    <property type="molecule type" value="Genomic_DNA"/>
</dbReference>
<comment type="caution">
    <text evidence="3">The sequence shown here is derived from an EMBL/GenBank/DDBJ whole genome shotgun (WGS) entry which is preliminary data.</text>
</comment>
<dbReference type="InterPro" id="IPR012373">
    <property type="entry name" value="Ferrdict_sens_TM"/>
</dbReference>
<dbReference type="Proteomes" id="UP001500101">
    <property type="component" value="Unassembled WGS sequence"/>
</dbReference>
<dbReference type="Pfam" id="PF16344">
    <property type="entry name" value="FecR_C"/>
    <property type="match status" value="1"/>
</dbReference>
<dbReference type="PANTHER" id="PTHR30273:SF2">
    <property type="entry name" value="PROTEIN FECR"/>
    <property type="match status" value="1"/>
</dbReference>
<feature type="domain" description="Protein FecR C-terminal" evidence="2">
    <location>
        <begin position="336"/>
        <end position="405"/>
    </location>
</feature>
<protein>
    <submittedName>
        <fullName evidence="3">DUF4974 domain-containing protein</fullName>
    </submittedName>
</protein>
<accession>A0ABP7YL84</accession>
<feature type="domain" description="FecR protein" evidence="1">
    <location>
        <begin position="195"/>
        <end position="295"/>
    </location>
</feature>
<gene>
    <name evidence="3" type="ORF">GCM10022216_14210</name>
</gene>
<dbReference type="Pfam" id="PF04773">
    <property type="entry name" value="FecR"/>
    <property type="match status" value="1"/>
</dbReference>
<organism evidence="3 4">
    <name type="scientific">Sphingobacterium kyonggiense</name>
    <dbReference type="NCBI Taxonomy" id="714075"/>
    <lineage>
        <taxon>Bacteria</taxon>
        <taxon>Pseudomonadati</taxon>
        <taxon>Bacteroidota</taxon>
        <taxon>Sphingobacteriia</taxon>
        <taxon>Sphingobacteriales</taxon>
        <taxon>Sphingobacteriaceae</taxon>
        <taxon>Sphingobacterium</taxon>
    </lineage>
</organism>
<dbReference type="Gene3D" id="3.55.50.30">
    <property type="match status" value="1"/>
</dbReference>
<dbReference type="Gene3D" id="2.60.120.1440">
    <property type="match status" value="1"/>
</dbReference>
<name>A0ABP7YL84_9SPHI</name>
<sequence>MVKPSKETLIRYLKGNAEGDEKGIVELYLSMDMDSSYLEACIREVWQELDQTNDPEDDHEEKLKFYQLFESRKPEFIQYPPNLSFKENKKRFSLTSKWISSIAAALILASSILYIKNFWQKEASNPETFDKITRIEPNSDQAELILPNGEKIALSEQSGEILLPNAHLKIEKNESGEIIYRSLIPQTAQLTTWNTINTPIAGQFQIILPDGSKAILNAASSIRYPQKFPAHERRISMKGEVYFEIEKVLDSQKRKIPFIVETEKQEIQVLGTKFNVNAYSDEPFTSTTLVEGSVQVIAKESAEMLLLKPGQEARLGNGFQLLDADLDAHLAWRSGDFYFQQEDLSSISRKLSRWYGVEISYPNSLQHIRLTGIFSKSSSLSTIIESLKNIHTLHVTYLAKERRIVLQE</sequence>
<dbReference type="InterPro" id="IPR032508">
    <property type="entry name" value="FecR_C"/>
</dbReference>
<evidence type="ECO:0000313" key="3">
    <source>
        <dbReference type="EMBL" id="GAA4137823.1"/>
    </source>
</evidence>
<proteinExistence type="predicted"/>
<dbReference type="InterPro" id="IPR006860">
    <property type="entry name" value="FecR"/>
</dbReference>
<keyword evidence="4" id="KW-1185">Reference proteome</keyword>
<dbReference type="RefSeq" id="WP_344673928.1">
    <property type="nucleotide sequence ID" value="NZ_BAAAZI010000006.1"/>
</dbReference>
<evidence type="ECO:0000313" key="4">
    <source>
        <dbReference type="Proteomes" id="UP001500101"/>
    </source>
</evidence>
<reference evidence="4" key="1">
    <citation type="journal article" date="2019" name="Int. J. Syst. Evol. Microbiol.">
        <title>The Global Catalogue of Microorganisms (GCM) 10K type strain sequencing project: providing services to taxonomists for standard genome sequencing and annotation.</title>
        <authorList>
            <consortium name="The Broad Institute Genomics Platform"/>
            <consortium name="The Broad Institute Genome Sequencing Center for Infectious Disease"/>
            <person name="Wu L."/>
            <person name="Ma J."/>
        </authorList>
    </citation>
    <scope>NUCLEOTIDE SEQUENCE [LARGE SCALE GENOMIC DNA]</scope>
    <source>
        <strain evidence="4">JCM 16704</strain>
    </source>
</reference>
<evidence type="ECO:0000259" key="1">
    <source>
        <dbReference type="Pfam" id="PF04773"/>
    </source>
</evidence>
<evidence type="ECO:0000259" key="2">
    <source>
        <dbReference type="Pfam" id="PF16344"/>
    </source>
</evidence>
<dbReference type="PANTHER" id="PTHR30273">
    <property type="entry name" value="PERIPLASMIC SIGNAL SENSOR AND SIGMA FACTOR ACTIVATOR FECR-RELATED"/>
    <property type="match status" value="1"/>
</dbReference>